<reference evidence="1 2" key="1">
    <citation type="submission" date="2016-11" db="EMBL/GenBank/DDBJ databases">
        <authorList>
            <person name="Jaros S."/>
            <person name="Januszkiewicz K."/>
            <person name="Wedrychowicz H."/>
        </authorList>
    </citation>
    <scope>NUCLEOTIDE SEQUENCE [LARGE SCALE GENOMIC DNA]</scope>
    <source>
        <strain evidence="1 2">DSM 10068</strain>
    </source>
</reference>
<evidence type="ECO:0000313" key="2">
    <source>
        <dbReference type="Proteomes" id="UP000183995"/>
    </source>
</evidence>
<dbReference type="InterPro" id="IPR037175">
    <property type="entry name" value="KFase_sf"/>
</dbReference>
<keyword evidence="2" id="KW-1185">Reference proteome</keyword>
<dbReference type="GO" id="GO:0004061">
    <property type="term" value="F:arylformamidase activity"/>
    <property type="evidence" value="ECO:0007669"/>
    <property type="project" value="InterPro"/>
</dbReference>
<dbReference type="GO" id="GO:0019441">
    <property type="term" value="P:L-tryptophan catabolic process to kynurenine"/>
    <property type="evidence" value="ECO:0007669"/>
    <property type="project" value="InterPro"/>
</dbReference>
<organism evidence="1 2">
    <name type="scientific">Sporobacter termitidis DSM 10068</name>
    <dbReference type="NCBI Taxonomy" id="1123282"/>
    <lineage>
        <taxon>Bacteria</taxon>
        <taxon>Bacillati</taxon>
        <taxon>Bacillota</taxon>
        <taxon>Clostridia</taxon>
        <taxon>Eubacteriales</taxon>
        <taxon>Oscillospiraceae</taxon>
        <taxon>Sporobacter</taxon>
    </lineage>
</organism>
<dbReference type="InterPro" id="IPR007325">
    <property type="entry name" value="KFase/CYL"/>
</dbReference>
<dbReference type="RefSeq" id="WP_073078550.1">
    <property type="nucleotide sequence ID" value="NZ_FQXV01000006.1"/>
</dbReference>
<sequence>MIHDLTITLDENTLPFPDSGDPRMRWQHLVDHTAYKCQVSLFSLVTHLGTHADAPLHFVKNGKTTAAIDLGRYSGQAVCLEVPDIPTDKHLDISDVLEKNSAFIRPGDIIILSTGWEDKVGTPEYFNFPEFDPGVGAVLEHYEAHGIGFDLPSIDRKGDAHQSVLTRDMGIIESLINLKPLIGKRFYFSAVPLKFSDGDGSPVRAYAVTD</sequence>
<dbReference type="STRING" id="1123282.SAMN02745823_02090"/>
<name>A0A1M5XWV8_9FIRM</name>
<dbReference type="PANTHER" id="PTHR31118">
    <property type="entry name" value="CYCLASE-LIKE PROTEIN 2"/>
    <property type="match status" value="1"/>
</dbReference>
<dbReference type="SUPFAM" id="SSF102198">
    <property type="entry name" value="Putative cyclase"/>
    <property type="match status" value="1"/>
</dbReference>
<dbReference type="EMBL" id="FQXV01000006">
    <property type="protein sequence ID" value="SHI04018.1"/>
    <property type="molecule type" value="Genomic_DNA"/>
</dbReference>
<dbReference type="PANTHER" id="PTHR31118:SF12">
    <property type="entry name" value="CYCLASE-LIKE PROTEIN 2"/>
    <property type="match status" value="1"/>
</dbReference>
<protein>
    <submittedName>
        <fullName evidence="1">Kynurenine formamidase</fullName>
    </submittedName>
</protein>
<dbReference type="AlphaFoldDB" id="A0A1M5XWV8"/>
<gene>
    <name evidence="1" type="ORF">SAMN02745823_02090</name>
</gene>
<dbReference type="Gene3D" id="3.50.30.50">
    <property type="entry name" value="Putative cyclase"/>
    <property type="match status" value="1"/>
</dbReference>
<dbReference type="Proteomes" id="UP000183995">
    <property type="component" value="Unassembled WGS sequence"/>
</dbReference>
<dbReference type="Pfam" id="PF04199">
    <property type="entry name" value="Cyclase"/>
    <property type="match status" value="1"/>
</dbReference>
<proteinExistence type="predicted"/>
<evidence type="ECO:0000313" key="1">
    <source>
        <dbReference type="EMBL" id="SHI04018.1"/>
    </source>
</evidence>
<accession>A0A1M5XWV8</accession>
<dbReference type="OrthoDB" id="9796085at2"/>